<dbReference type="AlphaFoldDB" id="A0A9D2RG05"/>
<dbReference type="Pfam" id="PF17390">
    <property type="entry name" value="Bac_rhamnosid_C"/>
    <property type="match status" value="1"/>
</dbReference>
<dbReference type="InterPro" id="IPR013783">
    <property type="entry name" value="Ig-like_fold"/>
</dbReference>
<feature type="domain" description="Bacterial alpha-L-rhamnosidase N-terminal" evidence="5">
    <location>
        <begin position="122"/>
        <end position="282"/>
    </location>
</feature>
<dbReference type="Pfam" id="PF25788">
    <property type="entry name" value="Ig_Rha78A_N"/>
    <property type="match status" value="1"/>
</dbReference>
<dbReference type="PANTHER" id="PTHR33307">
    <property type="entry name" value="ALPHA-RHAMNOSIDASE (EUROFUNG)"/>
    <property type="match status" value="1"/>
</dbReference>
<keyword evidence="3 8" id="KW-0378">Hydrolase</keyword>
<feature type="domain" description="Alpha-L-rhamnosidase concanavalin-like" evidence="4">
    <location>
        <begin position="293"/>
        <end position="392"/>
    </location>
</feature>
<dbReference type="Pfam" id="PF08531">
    <property type="entry name" value="Bac_rhamnosid_N"/>
    <property type="match status" value="1"/>
</dbReference>
<dbReference type="Gene3D" id="2.60.120.260">
    <property type="entry name" value="Galactose-binding domain-like"/>
    <property type="match status" value="2"/>
</dbReference>
<evidence type="ECO:0000259" key="4">
    <source>
        <dbReference type="Pfam" id="PF05592"/>
    </source>
</evidence>
<feature type="domain" description="Alpha-L-rhamnosidase C-terminal" evidence="7">
    <location>
        <begin position="755"/>
        <end position="822"/>
    </location>
</feature>
<evidence type="ECO:0000256" key="3">
    <source>
        <dbReference type="ARBA" id="ARBA00022801"/>
    </source>
</evidence>
<proteinExistence type="predicted"/>
<dbReference type="GO" id="GO:0030596">
    <property type="term" value="F:alpha-L-rhamnosidase activity"/>
    <property type="evidence" value="ECO:0007669"/>
    <property type="project" value="UniProtKB-EC"/>
</dbReference>
<dbReference type="Pfam" id="PF05592">
    <property type="entry name" value="Bac_rhamnosid"/>
    <property type="match status" value="1"/>
</dbReference>
<dbReference type="InterPro" id="IPR012341">
    <property type="entry name" value="6hp_glycosidase-like_sf"/>
</dbReference>
<reference evidence="8" key="2">
    <citation type="submission" date="2021-04" db="EMBL/GenBank/DDBJ databases">
        <authorList>
            <person name="Gilroy R."/>
        </authorList>
    </citation>
    <scope>NUCLEOTIDE SEQUENCE</scope>
    <source>
        <strain evidence="8">ChiBcec15-3976</strain>
    </source>
</reference>
<evidence type="ECO:0000256" key="2">
    <source>
        <dbReference type="ARBA" id="ARBA00012652"/>
    </source>
</evidence>
<reference evidence="8" key="1">
    <citation type="journal article" date="2021" name="PeerJ">
        <title>Extensive microbial diversity within the chicken gut microbiome revealed by metagenomics and culture.</title>
        <authorList>
            <person name="Gilroy R."/>
            <person name="Ravi A."/>
            <person name="Getino M."/>
            <person name="Pursley I."/>
            <person name="Horton D.L."/>
            <person name="Alikhan N.F."/>
            <person name="Baker D."/>
            <person name="Gharbi K."/>
            <person name="Hall N."/>
            <person name="Watson M."/>
            <person name="Adriaenssens E.M."/>
            <person name="Foster-Nyarko E."/>
            <person name="Jarju S."/>
            <person name="Secka A."/>
            <person name="Antonio M."/>
            <person name="Oren A."/>
            <person name="Chaudhuri R.R."/>
            <person name="La Ragione R."/>
            <person name="Hildebrand F."/>
            <person name="Pallen M.J."/>
        </authorList>
    </citation>
    <scope>NUCLEOTIDE SEQUENCE</scope>
    <source>
        <strain evidence="8">ChiBcec15-3976</strain>
    </source>
</reference>
<evidence type="ECO:0000259" key="6">
    <source>
        <dbReference type="Pfam" id="PF17389"/>
    </source>
</evidence>
<dbReference type="PANTHER" id="PTHR33307:SF6">
    <property type="entry name" value="ALPHA-RHAMNOSIDASE (EUROFUNG)-RELATED"/>
    <property type="match status" value="1"/>
</dbReference>
<evidence type="ECO:0000256" key="1">
    <source>
        <dbReference type="ARBA" id="ARBA00001445"/>
    </source>
</evidence>
<dbReference type="Gene3D" id="2.60.40.10">
    <property type="entry name" value="Immunoglobulins"/>
    <property type="match status" value="1"/>
</dbReference>
<name>A0A9D2RG05_9FIRM</name>
<feature type="domain" description="Alpha-L-rhamnosidase six-hairpin glycosidase" evidence="6">
    <location>
        <begin position="401"/>
        <end position="753"/>
    </location>
</feature>
<dbReference type="Pfam" id="PF17389">
    <property type="entry name" value="Bac_rhamnosid6H"/>
    <property type="match status" value="1"/>
</dbReference>
<dbReference type="GO" id="GO:0005975">
    <property type="term" value="P:carbohydrate metabolic process"/>
    <property type="evidence" value="ECO:0007669"/>
    <property type="project" value="InterPro"/>
</dbReference>
<dbReference type="PIRSF" id="PIRSF010631">
    <property type="entry name" value="A-rhamnsds"/>
    <property type="match status" value="1"/>
</dbReference>
<gene>
    <name evidence="8" type="ORF">H9910_07805</name>
</gene>
<dbReference type="Proteomes" id="UP000823909">
    <property type="component" value="Unassembled WGS sequence"/>
</dbReference>
<evidence type="ECO:0000313" key="9">
    <source>
        <dbReference type="Proteomes" id="UP000823909"/>
    </source>
</evidence>
<dbReference type="InterPro" id="IPR016007">
    <property type="entry name" value="Alpha_rhamnosid"/>
</dbReference>
<dbReference type="InterPro" id="IPR035398">
    <property type="entry name" value="Bac_rhamnosid_C"/>
</dbReference>
<protein>
    <recommendedName>
        <fullName evidence="2">alpha-L-rhamnosidase</fullName>
        <ecNumber evidence="2">3.2.1.40</ecNumber>
    </recommendedName>
</protein>
<comment type="catalytic activity">
    <reaction evidence="1">
        <text>Hydrolysis of terminal non-reducing alpha-L-rhamnose residues in alpha-L-rhamnosides.</text>
        <dbReference type="EC" id="3.2.1.40"/>
    </reaction>
</comment>
<dbReference type="EC" id="3.2.1.40" evidence="2"/>
<dbReference type="InterPro" id="IPR013737">
    <property type="entry name" value="Bac_rhamnosid_N"/>
</dbReference>
<dbReference type="EMBL" id="DWUU01000048">
    <property type="protein sequence ID" value="HJD42897.1"/>
    <property type="molecule type" value="Genomic_DNA"/>
</dbReference>
<sequence>MAVTQMPVFGWALSSDHDGVIQAGYRMQFSESAQFENVVYDSGWVCTDQSAGVVPDFQIEHLCRYYVRVCVRDNYDEYSDWSETADFLYIDLSEPWKAEFITADKIHYVGCTCVGTEFSTRKKVRRAVVMAAALGLYELYLNNIRVGDGYLTPGWTSYHRQLLYQTWDVTEYLKEGVNQAAAVVAPGWYKGRVGETGTNLYGDRTAFSMQLHVFYQDGSSEMWMTDERWKGGLSQIIFTGLYDGETYDARLKAGKDDGYPVEKLKVSKQILFPQKSTLVKRHEVLKPVRLFVTPDGRQCADFGQNIAGVPGFFVKGGCGEAVELYCFEELDSDGNVYRDNLRSARQRIRYYCSGDGWEHYEPHFCYQGFRYVWIAKWPSGRLPDQEHLYAVALYSDVEYDGYFSTDRTLVNQLVSNIRWSMKSNFVDTPTDCPQRDERLGWAGDIQIFSGTAMYFGNVYNFLEKWLTTLRLDQRPDGGVPHIIPDILCLEDQSEDWLLSQGTHSAAGWADAAVIIPWKMYLFYGDKRILLKQYDSMKSWIDFMTDHAEVGLWNYKLQFGDWLALDASEGSYFGATEQALTSTAYYAYSTGLFAKAAGVLENRDDREKYYSLYQRIVRKFQDTFFLGDGSMTSDTQTAYALALCFRLVPEKLKQKVVKKFLEALQKNNGHMTTGFMGTPCLCPALSECGEAEKAEQLFLLEDYPSWLYQVRQGATTIWEHLDGKKPDGTMWSPDMNSFNHYAYGSIGEWLYACVAGIRPDEADPGFHRIIIKPEILDNFREVEAACHTSYGMVRVRWRKASGRASIEIEIPCNTTAELHLKNVACVIESAGKEIRSRSEEKVWEMGSGCHRFYCCMNENERRKL</sequence>
<comment type="caution">
    <text evidence="8">The sequence shown here is derived from an EMBL/GenBank/DDBJ whole genome shotgun (WGS) entry which is preliminary data.</text>
</comment>
<organism evidence="8 9">
    <name type="scientific">Candidatus Mediterraneibacter quadrami</name>
    <dbReference type="NCBI Taxonomy" id="2838684"/>
    <lineage>
        <taxon>Bacteria</taxon>
        <taxon>Bacillati</taxon>
        <taxon>Bacillota</taxon>
        <taxon>Clostridia</taxon>
        <taxon>Lachnospirales</taxon>
        <taxon>Lachnospiraceae</taxon>
        <taxon>Mediterraneibacter</taxon>
    </lineage>
</organism>
<evidence type="ECO:0000313" key="8">
    <source>
        <dbReference type="EMBL" id="HJD42897.1"/>
    </source>
</evidence>
<dbReference type="Gene3D" id="2.60.420.10">
    <property type="entry name" value="Maltose phosphorylase, domain 3"/>
    <property type="match status" value="1"/>
</dbReference>
<evidence type="ECO:0000259" key="7">
    <source>
        <dbReference type="Pfam" id="PF17390"/>
    </source>
</evidence>
<dbReference type="InterPro" id="IPR035396">
    <property type="entry name" value="Bac_rhamnosid6H"/>
</dbReference>
<dbReference type="Gene3D" id="1.50.10.10">
    <property type="match status" value="1"/>
</dbReference>
<dbReference type="InterPro" id="IPR008928">
    <property type="entry name" value="6-hairpin_glycosidase_sf"/>
</dbReference>
<accession>A0A9D2RG05</accession>
<dbReference type="InterPro" id="IPR008902">
    <property type="entry name" value="Rhamnosid_concanavalin"/>
</dbReference>
<dbReference type="SUPFAM" id="SSF48208">
    <property type="entry name" value="Six-hairpin glycosidases"/>
    <property type="match status" value="1"/>
</dbReference>
<evidence type="ECO:0000259" key="5">
    <source>
        <dbReference type="Pfam" id="PF08531"/>
    </source>
</evidence>